<evidence type="ECO:0000313" key="1">
    <source>
        <dbReference type="EMBL" id="CAJ0593366.1"/>
    </source>
</evidence>
<comment type="caution">
    <text evidence="1">The sequence shown here is derived from an EMBL/GenBank/DDBJ whole genome shotgun (WGS) entry which is preliminary data.</text>
</comment>
<dbReference type="AlphaFoldDB" id="A0AA36GHY7"/>
<organism evidence="1 2">
    <name type="scientific">Cylicocyclus nassatus</name>
    <name type="common">Nematode worm</name>
    <dbReference type="NCBI Taxonomy" id="53992"/>
    <lineage>
        <taxon>Eukaryota</taxon>
        <taxon>Metazoa</taxon>
        <taxon>Ecdysozoa</taxon>
        <taxon>Nematoda</taxon>
        <taxon>Chromadorea</taxon>
        <taxon>Rhabditida</taxon>
        <taxon>Rhabditina</taxon>
        <taxon>Rhabditomorpha</taxon>
        <taxon>Strongyloidea</taxon>
        <taxon>Strongylidae</taxon>
        <taxon>Cylicocyclus</taxon>
    </lineage>
</organism>
<evidence type="ECO:0000313" key="2">
    <source>
        <dbReference type="Proteomes" id="UP001176961"/>
    </source>
</evidence>
<proteinExistence type="predicted"/>
<gene>
    <name evidence="1" type="ORF">CYNAS_LOCUS5349</name>
</gene>
<keyword evidence="2" id="KW-1185">Reference proteome</keyword>
<name>A0AA36GHY7_CYLNA</name>
<accession>A0AA36GHY7</accession>
<reference evidence="1" key="1">
    <citation type="submission" date="2023-07" db="EMBL/GenBank/DDBJ databases">
        <authorList>
            <consortium name="CYATHOMIX"/>
        </authorList>
    </citation>
    <scope>NUCLEOTIDE SEQUENCE</scope>
    <source>
        <strain evidence="1">N/A</strain>
    </source>
</reference>
<dbReference type="EMBL" id="CATQJL010000112">
    <property type="protein sequence ID" value="CAJ0593366.1"/>
    <property type="molecule type" value="Genomic_DNA"/>
</dbReference>
<dbReference type="Proteomes" id="UP001176961">
    <property type="component" value="Unassembled WGS sequence"/>
</dbReference>
<protein>
    <submittedName>
        <fullName evidence="1">Uncharacterized protein</fullName>
    </submittedName>
</protein>
<sequence length="92" mass="10027">MGGIGKALLPNFKLSVKWNIGISALDNPRQPTALRDNACLEIPCCGCINCRKQCYPVSIPTTLSSTSKNSAKLPHPLVTIPLPVKRFNELDH</sequence>